<proteinExistence type="predicted"/>
<name>A0A392V1S4_9FABA</name>
<dbReference type="AlphaFoldDB" id="A0A392V1S4"/>
<evidence type="ECO:0000313" key="1">
    <source>
        <dbReference type="EMBL" id="MCI80915.1"/>
    </source>
</evidence>
<protein>
    <submittedName>
        <fullName evidence="1">Gag-pol polyprotein</fullName>
    </submittedName>
</protein>
<comment type="caution">
    <text evidence="1">The sequence shown here is derived from an EMBL/GenBank/DDBJ whole genome shotgun (WGS) entry which is preliminary data.</text>
</comment>
<dbReference type="EMBL" id="LXQA011006251">
    <property type="protein sequence ID" value="MCI80915.1"/>
    <property type="molecule type" value="Genomic_DNA"/>
</dbReference>
<reference evidence="1 2" key="1">
    <citation type="journal article" date="2018" name="Front. Plant Sci.">
        <title>Red Clover (Trifolium pratense) and Zigzag Clover (T. medium) - A Picture of Genomic Similarities and Differences.</title>
        <authorList>
            <person name="Dluhosova J."/>
            <person name="Istvanek J."/>
            <person name="Nedelnik J."/>
            <person name="Repkova J."/>
        </authorList>
    </citation>
    <scope>NUCLEOTIDE SEQUENCE [LARGE SCALE GENOMIC DNA]</scope>
    <source>
        <strain evidence="2">cv. 10/8</strain>
        <tissue evidence="1">Leaf</tissue>
    </source>
</reference>
<accession>A0A392V1S4</accession>
<organism evidence="1 2">
    <name type="scientific">Trifolium medium</name>
    <dbReference type="NCBI Taxonomy" id="97028"/>
    <lineage>
        <taxon>Eukaryota</taxon>
        <taxon>Viridiplantae</taxon>
        <taxon>Streptophyta</taxon>
        <taxon>Embryophyta</taxon>
        <taxon>Tracheophyta</taxon>
        <taxon>Spermatophyta</taxon>
        <taxon>Magnoliopsida</taxon>
        <taxon>eudicotyledons</taxon>
        <taxon>Gunneridae</taxon>
        <taxon>Pentapetalae</taxon>
        <taxon>rosids</taxon>
        <taxon>fabids</taxon>
        <taxon>Fabales</taxon>
        <taxon>Fabaceae</taxon>
        <taxon>Papilionoideae</taxon>
        <taxon>50 kb inversion clade</taxon>
        <taxon>NPAAA clade</taxon>
        <taxon>Hologalegina</taxon>
        <taxon>IRL clade</taxon>
        <taxon>Trifolieae</taxon>
        <taxon>Trifolium</taxon>
    </lineage>
</organism>
<evidence type="ECO:0000313" key="2">
    <source>
        <dbReference type="Proteomes" id="UP000265520"/>
    </source>
</evidence>
<dbReference type="Proteomes" id="UP000265520">
    <property type="component" value="Unassembled WGS sequence"/>
</dbReference>
<sequence length="58" mass="6507">MKVTVMEEAQDISTMRVDELVGSLKTYESAANERLEKKGKSIALMSNAEDEEIEDDID</sequence>
<feature type="non-terminal residue" evidence="1">
    <location>
        <position position="58"/>
    </location>
</feature>
<keyword evidence="2" id="KW-1185">Reference proteome</keyword>